<reference evidence="10 11" key="1">
    <citation type="journal article" date="2013" name="Nature">
        <title>Anaerobic oxidation of methane coupled to nitrate reduction in a novel archaeal lineage.</title>
        <authorList>
            <person name="Haroon M.F."/>
            <person name="Hu S."/>
            <person name="Shi Y."/>
            <person name="Imelfort M."/>
            <person name="Keller J."/>
            <person name="Hugenholtz P."/>
            <person name="Yuan Z."/>
            <person name="Tyson G.W."/>
        </authorList>
    </citation>
    <scope>NUCLEOTIDE SEQUENCE [LARGE SCALE GENOMIC DNA]</scope>
    <source>
        <strain evidence="10 11">ANME-2d</strain>
    </source>
</reference>
<name>A0A062V174_9EURY</name>
<comment type="catalytic activity">
    <reaction evidence="6">
        <text>cytidine(34) in tRNA(Ile2) + agmatine + ATP + H2O = 2-agmatinylcytidine(34) in tRNA(Ile2) + AMP + 2 phosphate + 2 H(+)</text>
        <dbReference type="Rhea" id="RHEA:43608"/>
        <dbReference type="Rhea" id="RHEA-COMP:10625"/>
        <dbReference type="Rhea" id="RHEA-COMP:10626"/>
        <dbReference type="ChEBI" id="CHEBI:15377"/>
        <dbReference type="ChEBI" id="CHEBI:15378"/>
        <dbReference type="ChEBI" id="CHEBI:30616"/>
        <dbReference type="ChEBI" id="CHEBI:43474"/>
        <dbReference type="ChEBI" id="CHEBI:58145"/>
        <dbReference type="ChEBI" id="CHEBI:82748"/>
        <dbReference type="ChEBI" id="CHEBI:83545"/>
        <dbReference type="ChEBI" id="CHEBI:456215"/>
        <dbReference type="EC" id="6.3.4.22"/>
    </reaction>
</comment>
<dbReference type="GO" id="GO:0003677">
    <property type="term" value="F:DNA binding"/>
    <property type="evidence" value="ECO:0007669"/>
    <property type="project" value="UniProtKB-KW"/>
</dbReference>
<dbReference type="RefSeq" id="WP_081810343.1">
    <property type="nucleotide sequence ID" value="NZ_JMIY01000008.1"/>
</dbReference>
<evidence type="ECO:0000259" key="9">
    <source>
        <dbReference type="Pfam" id="PF23783"/>
    </source>
</evidence>
<organism evidence="10 11">
    <name type="scientific">Candidatus Methanoperedens nitratireducens</name>
    <dbReference type="NCBI Taxonomy" id="1392998"/>
    <lineage>
        <taxon>Archaea</taxon>
        <taxon>Methanobacteriati</taxon>
        <taxon>Methanobacteriota</taxon>
        <taxon>Stenosarchaea group</taxon>
        <taxon>Methanomicrobia</taxon>
        <taxon>Methanosarcinales</taxon>
        <taxon>ANME-2 cluster</taxon>
        <taxon>Candidatus Methanoperedentaceae</taxon>
        <taxon>Candidatus Methanoperedens</taxon>
    </lineage>
</organism>
<keyword evidence="2 6" id="KW-0436">Ligase</keyword>
<evidence type="ECO:0000256" key="6">
    <source>
        <dbReference type="HAMAP-Rule" id="MF_01892"/>
    </source>
</evidence>
<dbReference type="Pfam" id="PF23783">
    <property type="entry name" value="Zn_ribbon_TiaS"/>
    <property type="match status" value="1"/>
</dbReference>
<comment type="caution">
    <text evidence="10">The sequence shown here is derived from an EMBL/GenBank/DDBJ whole genome shotgun (WGS) entry which is preliminary data.</text>
</comment>
<dbReference type="CDD" id="cd04482">
    <property type="entry name" value="RPA2_OBF_like"/>
    <property type="match status" value="1"/>
</dbReference>
<dbReference type="EC" id="6.3.4.22" evidence="6"/>
<dbReference type="InterPro" id="IPR053870">
    <property type="entry name" value="TiaS-like_TCKD"/>
</dbReference>
<dbReference type="Proteomes" id="UP000027153">
    <property type="component" value="Unassembled WGS sequence"/>
</dbReference>
<evidence type="ECO:0000256" key="4">
    <source>
        <dbReference type="ARBA" id="ARBA00022741"/>
    </source>
</evidence>
<dbReference type="OrthoDB" id="39189at2157"/>
<evidence type="ECO:0000256" key="5">
    <source>
        <dbReference type="ARBA" id="ARBA00022840"/>
    </source>
</evidence>
<accession>A0A062V174</accession>
<evidence type="ECO:0000256" key="3">
    <source>
        <dbReference type="ARBA" id="ARBA00022694"/>
    </source>
</evidence>
<dbReference type="InterPro" id="IPR055394">
    <property type="entry name" value="Zn_ribbon_TiaS"/>
</dbReference>
<sequence length="444" mass="49576">MIIGIDDTDSKNGMCTTYLGAVLIEKLKSYGTIIGYPLLIRLNPNVKYKTRGNAAIALPLQLKSSKDVGQIKHIVTATVEDMAVFSDENTNPGVVFIGETGVRGKMLDDLSIFSRRAVQDVLEIREALELLERYGISYHGYKNMRGLIGALAAAGFALSGLPDSTFELIAYREKKRWGTQRQIDDDSVWEADAASSPDTWDTVDYENKRIVFAPHSPDPILFGIRGKSERAVEHAFSLIRSEAVERYVVYRTNQNTDMHLIQASVSDVRDDRSYILNGRVSRSPRTIEGGHVIFEVADGRSALECAAFEPTKNFRGIIRQLHTGDEVVVYGSVKDKTLNLEKIRITSLSQHELLNPLCCGKRMKSVGRGQGYRCKKCGTAREEQVIETVQRNISPGFYEVPPCARRHLSKPLIRFEATVAASSCARWHASVQLIDPHEQERTLS</sequence>
<proteinExistence type="inferred from homology"/>
<gene>
    <name evidence="6" type="primary">tiaS</name>
    <name evidence="10" type="ORF">ANME2D_03288</name>
</gene>
<dbReference type="GO" id="GO:0002101">
    <property type="term" value="P:tRNA wobble cytosine modification"/>
    <property type="evidence" value="ECO:0007669"/>
    <property type="project" value="UniProtKB-UniRule"/>
</dbReference>
<evidence type="ECO:0000313" key="11">
    <source>
        <dbReference type="Proteomes" id="UP000027153"/>
    </source>
</evidence>
<dbReference type="GO" id="GO:0005524">
    <property type="term" value="F:ATP binding"/>
    <property type="evidence" value="ECO:0007669"/>
    <property type="project" value="UniProtKB-KW"/>
</dbReference>
<evidence type="ECO:0000256" key="2">
    <source>
        <dbReference type="ARBA" id="ARBA00022598"/>
    </source>
</evidence>
<keyword evidence="5 6" id="KW-0067">ATP-binding</keyword>
<feature type="domain" description="TiaS FLD" evidence="7">
    <location>
        <begin position="145"/>
        <end position="259"/>
    </location>
</feature>
<evidence type="ECO:0000259" key="7">
    <source>
        <dbReference type="Pfam" id="PF08489"/>
    </source>
</evidence>
<feature type="domain" description="TiaS-like TCKD" evidence="8">
    <location>
        <begin position="2"/>
        <end position="141"/>
    </location>
</feature>
<evidence type="ECO:0000313" key="10">
    <source>
        <dbReference type="EMBL" id="KCZ70373.1"/>
    </source>
</evidence>
<dbReference type="GO" id="GO:0016879">
    <property type="term" value="F:ligase activity, forming carbon-nitrogen bonds"/>
    <property type="evidence" value="ECO:0007669"/>
    <property type="project" value="UniProtKB-UniRule"/>
</dbReference>
<dbReference type="InterPro" id="IPR013696">
    <property type="entry name" value="TiaS_FLD"/>
</dbReference>
<keyword evidence="10" id="KW-0238">DNA-binding</keyword>
<comment type="function">
    <text evidence="6">ATP-dependent agmatine transferase that catalyzes the formation of 2-agmatinylcytidine (agm2C) at the wobble position (C34) of tRNA(Ile2), converting the codon specificity from AUG to AUA.</text>
</comment>
<comment type="subcellular location">
    <subcellularLocation>
        <location evidence="6">Cytoplasm</location>
    </subcellularLocation>
</comment>
<dbReference type="PANTHER" id="PTHR40705:SF1">
    <property type="entry name" value="TRNA(ILE2) 2-AGMATINYLCYTIDINE SYNTHETASE TIAS"/>
    <property type="match status" value="1"/>
</dbReference>
<protein>
    <recommendedName>
        <fullName evidence="6">tRNA(Ile2) 2-agmatinylcytidine synthetase TiaS</fullName>
        <shortName evidence="6">tRNA(Ile2)-agm2C synthetase</shortName>
        <ecNumber evidence="6">6.3.4.22</ecNumber>
    </recommendedName>
    <alternativeName>
        <fullName evidence="6">tRNA(Ile2) agmatidine synthetase</fullName>
    </alternativeName>
</protein>
<dbReference type="Pfam" id="PF08489">
    <property type="entry name" value="TiaS_FLD"/>
    <property type="match status" value="1"/>
</dbReference>
<dbReference type="PANTHER" id="PTHR40705">
    <property type="entry name" value="TRNA(ILE2) 2-AGMATINYLCYTIDINE SYNTHETASE TIAS"/>
    <property type="match status" value="1"/>
</dbReference>
<keyword evidence="3 6" id="KW-0819">tRNA processing</keyword>
<keyword evidence="4 6" id="KW-0547">Nucleotide-binding</keyword>
<dbReference type="InterPro" id="IPR024913">
    <property type="entry name" value="tRNA_Ile2__agm2C_synt"/>
</dbReference>
<dbReference type="AlphaFoldDB" id="A0A062V174"/>
<dbReference type="Pfam" id="PF22641">
    <property type="entry name" value="TiaS_TCKD"/>
    <property type="match status" value="1"/>
</dbReference>
<dbReference type="Gene3D" id="3.90.600.20">
    <property type="match status" value="1"/>
</dbReference>
<dbReference type="EMBL" id="JMIY01000008">
    <property type="protein sequence ID" value="KCZ70373.1"/>
    <property type="molecule type" value="Genomic_DNA"/>
</dbReference>
<feature type="domain" description="TiaS C-terminal zinc ribbon" evidence="9">
    <location>
        <begin position="355"/>
        <end position="393"/>
    </location>
</feature>
<keyword evidence="11" id="KW-1185">Reference proteome</keyword>
<evidence type="ECO:0000256" key="1">
    <source>
        <dbReference type="ARBA" id="ARBA00022490"/>
    </source>
</evidence>
<dbReference type="GO" id="GO:0005737">
    <property type="term" value="C:cytoplasm"/>
    <property type="evidence" value="ECO:0007669"/>
    <property type="project" value="UniProtKB-SubCell"/>
</dbReference>
<comment type="similarity">
    <text evidence="6">Belongs to the TiaS family.</text>
</comment>
<keyword evidence="1 6" id="KW-0963">Cytoplasm</keyword>
<evidence type="ECO:0000259" key="8">
    <source>
        <dbReference type="Pfam" id="PF22641"/>
    </source>
</evidence>
<dbReference type="Gene3D" id="2.40.50.1010">
    <property type="match status" value="1"/>
</dbReference>
<dbReference type="HAMAP" id="MF_01892">
    <property type="entry name" value="tRNA_Ile2_agm2C_synt"/>
    <property type="match status" value="1"/>
</dbReference>
<dbReference type="Gene3D" id="3.30.70.2200">
    <property type="match status" value="1"/>
</dbReference>